<keyword evidence="4 6" id="KW-1133">Transmembrane helix</keyword>
<dbReference type="PROSITE" id="PS00409">
    <property type="entry name" value="PROKAR_NTER_METHYL"/>
    <property type="match status" value="1"/>
</dbReference>
<dbReference type="Proteomes" id="UP000231098">
    <property type="component" value="Unassembled WGS sequence"/>
</dbReference>
<proteinExistence type="predicted"/>
<dbReference type="InterPro" id="IPR012902">
    <property type="entry name" value="N_methyl_site"/>
</dbReference>
<protein>
    <recommendedName>
        <fullName evidence="9">Type II secretion system protein GspG C-terminal domain-containing protein</fullName>
    </recommendedName>
</protein>
<keyword evidence="2" id="KW-0488">Methylation</keyword>
<comment type="caution">
    <text evidence="7">The sequence shown here is derived from an EMBL/GenBank/DDBJ whole genome shotgun (WGS) entry which is preliminary data.</text>
</comment>
<comment type="subcellular location">
    <subcellularLocation>
        <location evidence="1">Membrane</location>
        <topology evidence="1">Single-pass membrane protein</topology>
    </subcellularLocation>
</comment>
<evidence type="ECO:0000256" key="4">
    <source>
        <dbReference type="ARBA" id="ARBA00022989"/>
    </source>
</evidence>
<evidence type="ECO:0000256" key="6">
    <source>
        <dbReference type="SAM" id="Phobius"/>
    </source>
</evidence>
<dbReference type="GO" id="GO:0016020">
    <property type="term" value="C:membrane"/>
    <property type="evidence" value="ECO:0007669"/>
    <property type="project" value="UniProtKB-SubCell"/>
</dbReference>
<name>A0A2H0XA63_UNCKA</name>
<evidence type="ECO:0000313" key="8">
    <source>
        <dbReference type="Proteomes" id="UP000231098"/>
    </source>
</evidence>
<evidence type="ECO:0000256" key="2">
    <source>
        <dbReference type="ARBA" id="ARBA00022481"/>
    </source>
</evidence>
<dbReference type="Gene3D" id="3.30.700.10">
    <property type="entry name" value="Glycoprotein, Type 4 Pilin"/>
    <property type="match status" value="1"/>
</dbReference>
<reference evidence="8" key="1">
    <citation type="submission" date="2017-09" db="EMBL/GenBank/DDBJ databases">
        <title>Depth-based differentiation of microbial function through sediment-hosted aquifers and enrichment of novel symbionts in the deep terrestrial subsurface.</title>
        <authorList>
            <person name="Probst A.J."/>
            <person name="Ladd B."/>
            <person name="Jarett J.K."/>
            <person name="Geller-Mcgrath D.E."/>
            <person name="Sieber C.M.K."/>
            <person name="Emerson J.B."/>
            <person name="Anantharaman K."/>
            <person name="Thomas B.C."/>
            <person name="Malmstrom R."/>
            <person name="Stieglmeier M."/>
            <person name="Klingl A."/>
            <person name="Woyke T."/>
            <person name="Ryan C.M."/>
            <person name="Banfield J.F."/>
        </authorList>
    </citation>
    <scope>NUCLEOTIDE SEQUENCE [LARGE SCALE GENOMIC DNA]</scope>
</reference>
<dbReference type="EMBL" id="PEYV01000013">
    <property type="protein sequence ID" value="PIS21830.1"/>
    <property type="molecule type" value="Genomic_DNA"/>
</dbReference>
<accession>A0A2H0XA63</accession>
<evidence type="ECO:0000256" key="5">
    <source>
        <dbReference type="ARBA" id="ARBA00023136"/>
    </source>
</evidence>
<evidence type="ECO:0000256" key="1">
    <source>
        <dbReference type="ARBA" id="ARBA00004167"/>
    </source>
</evidence>
<keyword evidence="5 6" id="KW-0472">Membrane</keyword>
<gene>
    <name evidence="7" type="ORF">COT51_00740</name>
</gene>
<dbReference type="AlphaFoldDB" id="A0A2H0XA63"/>
<feature type="transmembrane region" description="Helical" evidence="6">
    <location>
        <begin position="12"/>
        <end position="30"/>
    </location>
</feature>
<keyword evidence="3 6" id="KW-0812">Transmembrane</keyword>
<dbReference type="SUPFAM" id="SSF54523">
    <property type="entry name" value="Pili subunits"/>
    <property type="match status" value="1"/>
</dbReference>
<evidence type="ECO:0008006" key="9">
    <source>
        <dbReference type="Google" id="ProtNLM"/>
    </source>
</evidence>
<dbReference type="NCBIfam" id="TIGR02532">
    <property type="entry name" value="IV_pilin_GFxxxE"/>
    <property type="match status" value="1"/>
</dbReference>
<evidence type="ECO:0000313" key="7">
    <source>
        <dbReference type="EMBL" id="PIS21830.1"/>
    </source>
</evidence>
<dbReference type="InterPro" id="IPR045584">
    <property type="entry name" value="Pilin-like"/>
</dbReference>
<dbReference type="PANTHER" id="PTHR30093:SF44">
    <property type="entry name" value="TYPE II SECRETION SYSTEM CORE PROTEIN G"/>
    <property type="match status" value="1"/>
</dbReference>
<sequence length="140" mass="15121">MKIKKGFTLIELLIVISVIGILTGVLISILNPSLFQGRAFDARRSAVLSDIGTAAESYYAEIGSYPTSTSLLTPYLKNSTWPVDVPRTGNTYVLGSDTSSVKFCVYTACSQCGRTYLKYVSNRPAGYSSNIISSNVTNCP</sequence>
<dbReference type="Pfam" id="PF07963">
    <property type="entry name" value="N_methyl"/>
    <property type="match status" value="1"/>
</dbReference>
<evidence type="ECO:0000256" key="3">
    <source>
        <dbReference type="ARBA" id="ARBA00022692"/>
    </source>
</evidence>
<organism evidence="7 8">
    <name type="scientific">candidate division WWE3 bacterium CG08_land_8_20_14_0_20_41_15</name>
    <dbReference type="NCBI Taxonomy" id="1975086"/>
    <lineage>
        <taxon>Bacteria</taxon>
        <taxon>Katanobacteria</taxon>
    </lineage>
</organism>
<dbReference type="PANTHER" id="PTHR30093">
    <property type="entry name" value="GENERAL SECRETION PATHWAY PROTEIN G"/>
    <property type="match status" value="1"/>
</dbReference>